<reference evidence="2 3" key="1">
    <citation type="journal article" date="2018" name="G3 (Bethesda)">
        <title>Phylogenetic and Phylogenomic Definition of Rhizopus Species.</title>
        <authorList>
            <person name="Gryganskyi A.P."/>
            <person name="Golan J."/>
            <person name="Dolatabadi S."/>
            <person name="Mondo S."/>
            <person name="Robb S."/>
            <person name="Idnurm A."/>
            <person name="Muszewska A."/>
            <person name="Steczkiewicz K."/>
            <person name="Masonjones S."/>
            <person name="Liao H.L."/>
            <person name="Gajdeczka M.T."/>
            <person name="Anike F."/>
            <person name="Vuek A."/>
            <person name="Anishchenko I.M."/>
            <person name="Voigt K."/>
            <person name="de Hoog G.S."/>
            <person name="Smith M.E."/>
            <person name="Heitman J."/>
            <person name="Vilgalys R."/>
            <person name="Stajich J.E."/>
        </authorList>
    </citation>
    <scope>NUCLEOTIDE SEQUENCE [LARGE SCALE GENOMIC DNA]</scope>
    <source>
        <strain evidence="2 3">LSU 92-RS-03</strain>
    </source>
</reference>
<keyword evidence="3" id="KW-1185">Reference proteome</keyword>
<evidence type="ECO:0000313" key="2">
    <source>
        <dbReference type="EMBL" id="RCH90041.1"/>
    </source>
</evidence>
<sequence length="341" mass="39007">MPIHKNNFQPKDPRAISNPYQDEDDLDDLFPTRKTMTGTQALVDFLKTTSPEEFQRPERLTGNIFSRMRKTKRVPSTRSVPPPTNKKGHVELVVKSAGNSRATSFDNQTLVARPILPNKKRESSLYSGSLRHSVSLKSSSSGHRRRLVSSHPDSLKLAKVATDTFVQASDGNDMIETALLQRLERVRILDQPVPSDQVAAGLATEHIRALGITHLLEQNNQGPKKLSEKKARHMQVQTMDWTDKTKLDPVAVHEEEENEEEMTRARRAELALEEALDNFEVISGLAYKKLREIWEEKMKWENACMELRDRLLAVDQDKRYEDSYFLEEDEDDLGLSEFPMQ</sequence>
<proteinExistence type="predicted"/>
<dbReference type="Proteomes" id="UP000253551">
    <property type="component" value="Unassembled WGS sequence"/>
</dbReference>
<organism evidence="2 3">
    <name type="scientific">Rhizopus stolonifer</name>
    <name type="common">Rhizopus nigricans</name>
    <dbReference type="NCBI Taxonomy" id="4846"/>
    <lineage>
        <taxon>Eukaryota</taxon>
        <taxon>Fungi</taxon>
        <taxon>Fungi incertae sedis</taxon>
        <taxon>Mucoromycota</taxon>
        <taxon>Mucoromycotina</taxon>
        <taxon>Mucoromycetes</taxon>
        <taxon>Mucorales</taxon>
        <taxon>Mucorineae</taxon>
        <taxon>Rhizopodaceae</taxon>
        <taxon>Rhizopus</taxon>
    </lineage>
</organism>
<dbReference type="EMBL" id="PJQM01003227">
    <property type="protein sequence ID" value="RCH90041.1"/>
    <property type="molecule type" value="Genomic_DNA"/>
</dbReference>
<dbReference type="AlphaFoldDB" id="A0A367JK14"/>
<name>A0A367JK14_RHIST</name>
<gene>
    <name evidence="2" type="ORF">CU098_007631</name>
</gene>
<feature type="region of interest" description="Disordered" evidence="1">
    <location>
        <begin position="123"/>
        <end position="152"/>
    </location>
</feature>
<dbReference type="OrthoDB" id="2289096at2759"/>
<evidence type="ECO:0000256" key="1">
    <source>
        <dbReference type="SAM" id="MobiDB-lite"/>
    </source>
</evidence>
<protein>
    <submittedName>
        <fullName evidence="2">Uncharacterized protein</fullName>
    </submittedName>
</protein>
<comment type="caution">
    <text evidence="2">The sequence shown here is derived from an EMBL/GenBank/DDBJ whole genome shotgun (WGS) entry which is preliminary data.</text>
</comment>
<accession>A0A367JK14</accession>
<feature type="region of interest" description="Disordered" evidence="1">
    <location>
        <begin position="1"/>
        <end position="24"/>
    </location>
</feature>
<evidence type="ECO:0000313" key="3">
    <source>
        <dbReference type="Proteomes" id="UP000253551"/>
    </source>
</evidence>
<feature type="compositionally biased region" description="Low complexity" evidence="1">
    <location>
        <begin position="127"/>
        <end position="141"/>
    </location>
</feature>